<feature type="region of interest" description="Disordered" evidence="1">
    <location>
        <begin position="192"/>
        <end position="214"/>
    </location>
</feature>
<sequence>MQHDSIWMTADMLGTIAHYTPLITSNASVWLGSRDIQLLVMPTPQSKPTNTRNKTKLPHVDQQEILLQMFPEYTNPGQAAIVAANLKNPVFAHDGLAGEKGQFSMWSAQLRVRLEREKKQARAGISRTRSVINIPNLNRLRGANGRTQLAGDKEGVMSEQQVPRARMKQQRAPTDQALLHSTLARTIHAEPCKHQPNPQLHPLPQLQHKGKPAS</sequence>
<evidence type="ECO:0000313" key="3">
    <source>
        <dbReference type="Proteomes" id="UP001239994"/>
    </source>
</evidence>
<evidence type="ECO:0000313" key="2">
    <source>
        <dbReference type="EMBL" id="KAK1791849.1"/>
    </source>
</evidence>
<comment type="caution">
    <text evidence="2">The sequence shown here is derived from an EMBL/GenBank/DDBJ whole genome shotgun (WGS) entry which is preliminary data.</text>
</comment>
<accession>A0AAD8Z3L9</accession>
<feature type="compositionally biased region" description="Low complexity" evidence="1">
    <location>
        <begin position="194"/>
        <end position="207"/>
    </location>
</feature>
<dbReference type="Proteomes" id="UP001239994">
    <property type="component" value="Unassembled WGS sequence"/>
</dbReference>
<reference evidence="2" key="1">
    <citation type="submission" date="2023-03" db="EMBL/GenBank/DDBJ databases">
        <title>Electrophorus voltai genome.</title>
        <authorList>
            <person name="Bian C."/>
        </authorList>
    </citation>
    <scope>NUCLEOTIDE SEQUENCE</scope>
    <source>
        <strain evidence="2">CB-2022</strain>
        <tissue evidence="2">Muscle</tissue>
    </source>
</reference>
<name>A0AAD8Z3L9_9TELE</name>
<keyword evidence="3" id="KW-1185">Reference proteome</keyword>
<dbReference type="EMBL" id="JAROKS010000020">
    <property type="protein sequence ID" value="KAK1791849.1"/>
    <property type="molecule type" value="Genomic_DNA"/>
</dbReference>
<organism evidence="2 3">
    <name type="scientific">Electrophorus voltai</name>
    <dbReference type="NCBI Taxonomy" id="2609070"/>
    <lineage>
        <taxon>Eukaryota</taxon>
        <taxon>Metazoa</taxon>
        <taxon>Chordata</taxon>
        <taxon>Craniata</taxon>
        <taxon>Vertebrata</taxon>
        <taxon>Euteleostomi</taxon>
        <taxon>Actinopterygii</taxon>
        <taxon>Neopterygii</taxon>
        <taxon>Teleostei</taxon>
        <taxon>Ostariophysi</taxon>
        <taxon>Gymnotiformes</taxon>
        <taxon>Gymnotoidei</taxon>
        <taxon>Gymnotidae</taxon>
        <taxon>Electrophorus</taxon>
    </lineage>
</organism>
<protein>
    <submittedName>
        <fullName evidence="2">Uncharacterized protein</fullName>
    </submittedName>
</protein>
<proteinExistence type="predicted"/>
<gene>
    <name evidence="2" type="ORF">P4O66_013819</name>
</gene>
<evidence type="ECO:0000256" key="1">
    <source>
        <dbReference type="SAM" id="MobiDB-lite"/>
    </source>
</evidence>
<dbReference type="AlphaFoldDB" id="A0AAD8Z3L9"/>